<gene>
    <name evidence="1" type="ORF">GLOTRDRAFT_133858</name>
</gene>
<keyword evidence="2" id="KW-1185">Reference proteome</keyword>
<protein>
    <submittedName>
        <fullName evidence="1">Uncharacterized protein</fullName>
    </submittedName>
</protein>
<name>S7R840_GLOTA</name>
<dbReference type="GeneID" id="19302822"/>
<reference evidence="1 2" key="1">
    <citation type="journal article" date="2012" name="Science">
        <title>The Paleozoic origin of enzymatic lignin decomposition reconstructed from 31 fungal genomes.</title>
        <authorList>
            <person name="Floudas D."/>
            <person name="Binder M."/>
            <person name="Riley R."/>
            <person name="Barry K."/>
            <person name="Blanchette R.A."/>
            <person name="Henrissat B."/>
            <person name="Martinez A.T."/>
            <person name="Otillar R."/>
            <person name="Spatafora J.W."/>
            <person name="Yadav J.S."/>
            <person name="Aerts A."/>
            <person name="Benoit I."/>
            <person name="Boyd A."/>
            <person name="Carlson A."/>
            <person name="Copeland A."/>
            <person name="Coutinho P.M."/>
            <person name="de Vries R.P."/>
            <person name="Ferreira P."/>
            <person name="Findley K."/>
            <person name="Foster B."/>
            <person name="Gaskell J."/>
            <person name="Glotzer D."/>
            <person name="Gorecki P."/>
            <person name="Heitman J."/>
            <person name="Hesse C."/>
            <person name="Hori C."/>
            <person name="Igarashi K."/>
            <person name="Jurgens J.A."/>
            <person name="Kallen N."/>
            <person name="Kersten P."/>
            <person name="Kohler A."/>
            <person name="Kuees U."/>
            <person name="Kumar T.K.A."/>
            <person name="Kuo A."/>
            <person name="LaButti K."/>
            <person name="Larrondo L.F."/>
            <person name="Lindquist E."/>
            <person name="Ling A."/>
            <person name="Lombard V."/>
            <person name="Lucas S."/>
            <person name="Lundell T."/>
            <person name="Martin R."/>
            <person name="McLaughlin D.J."/>
            <person name="Morgenstern I."/>
            <person name="Morin E."/>
            <person name="Murat C."/>
            <person name="Nagy L.G."/>
            <person name="Nolan M."/>
            <person name="Ohm R.A."/>
            <person name="Patyshakuliyeva A."/>
            <person name="Rokas A."/>
            <person name="Ruiz-Duenas F.J."/>
            <person name="Sabat G."/>
            <person name="Salamov A."/>
            <person name="Samejima M."/>
            <person name="Schmutz J."/>
            <person name="Slot J.C."/>
            <person name="St John F."/>
            <person name="Stenlid J."/>
            <person name="Sun H."/>
            <person name="Sun S."/>
            <person name="Syed K."/>
            <person name="Tsang A."/>
            <person name="Wiebenga A."/>
            <person name="Young D."/>
            <person name="Pisabarro A."/>
            <person name="Eastwood D.C."/>
            <person name="Martin F."/>
            <person name="Cullen D."/>
            <person name="Grigoriev I.V."/>
            <person name="Hibbett D.S."/>
        </authorList>
    </citation>
    <scope>NUCLEOTIDE SEQUENCE [LARGE SCALE GENOMIC DNA]</scope>
    <source>
        <strain evidence="1 2">ATCC 11539</strain>
    </source>
</reference>
<accession>S7R840</accession>
<organism evidence="1 2">
    <name type="scientific">Gloeophyllum trabeum (strain ATCC 11539 / FP-39264 / Madison 617)</name>
    <name type="common">Brown rot fungus</name>
    <dbReference type="NCBI Taxonomy" id="670483"/>
    <lineage>
        <taxon>Eukaryota</taxon>
        <taxon>Fungi</taxon>
        <taxon>Dikarya</taxon>
        <taxon>Basidiomycota</taxon>
        <taxon>Agaricomycotina</taxon>
        <taxon>Agaricomycetes</taxon>
        <taxon>Gloeophyllales</taxon>
        <taxon>Gloeophyllaceae</taxon>
        <taxon>Gloeophyllum</taxon>
    </lineage>
</organism>
<dbReference type="Proteomes" id="UP000030669">
    <property type="component" value="Unassembled WGS sequence"/>
</dbReference>
<evidence type="ECO:0000313" key="2">
    <source>
        <dbReference type="Proteomes" id="UP000030669"/>
    </source>
</evidence>
<evidence type="ECO:0000313" key="1">
    <source>
        <dbReference type="EMBL" id="EPQ50485.1"/>
    </source>
</evidence>
<dbReference type="eggNOG" id="ENOG502S952">
    <property type="taxonomic scope" value="Eukaryota"/>
</dbReference>
<proteinExistence type="predicted"/>
<dbReference type="HOGENOM" id="CLU_044126_2_0_1"/>
<dbReference type="KEGG" id="gtr:GLOTRDRAFT_133858"/>
<dbReference type="OrthoDB" id="2588098at2759"/>
<dbReference type="EMBL" id="KB469315">
    <property type="protein sequence ID" value="EPQ50485.1"/>
    <property type="molecule type" value="Genomic_DNA"/>
</dbReference>
<dbReference type="OMA" id="HEIYGCI"/>
<dbReference type="RefSeq" id="XP_007871023.1">
    <property type="nucleotide sequence ID" value="XM_007872832.1"/>
</dbReference>
<sequence>MGQYWMLVNIDKRQSTGSEGKLGEFLTDSSPGTVAESLLCRLLPCLLRPEAEALTKDILKHVKSPLESGLGRLAIAVELLDLIFSSIDNIRDATCLCISNKTLFAIGYKHILRIAEGDQIRWEGDRIICLGDYAEDLPEGMLSSEEVNLLRLEGQELDDSDPEDTVLRLYDIAAENFDCISGRWSSHSYDSREWRMAGIDRKLYCQLSRPYYVYHDRWVLCNLSKLQYVRADTVAEIVGDALRLGDVLLSQICWSTDPSCAIPYKGKLHRGAWAGDRFIVTTMDKIEGSLRENGTWTDVTKDVMKQVTEIWRSVYGPEWPEQTED</sequence>
<dbReference type="AlphaFoldDB" id="S7R840"/>